<evidence type="ECO:0000313" key="1">
    <source>
        <dbReference type="EMBL" id="OEJ73254.1"/>
    </source>
</evidence>
<gene>
    <name evidence="1" type="ORF">BH720_20795</name>
</gene>
<dbReference type="OrthoDB" id="530933at2"/>
<dbReference type="EMBL" id="MJGC01000096">
    <property type="protein sequence ID" value="OEJ73254.1"/>
    <property type="molecule type" value="Genomic_DNA"/>
</dbReference>
<comment type="caution">
    <text evidence="1">The sequence shown here is derived from an EMBL/GenBank/DDBJ whole genome shotgun (WGS) entry which is preliminary data.</text>
</comment>
<reference evidence="1" key="1">
    <citation type="submission" date="2016-09" db="EMBL/GenBank/DDBJ databases">
        <title>Draft genome of thermotolerant cyanobacterium Desertifilum sp. strain IPPAS B-1220.</title>
        <authorList>
            <person name="Sinetova M.A."/>
            <person name="Bolakhan K."/>
            <person name="Zayadan B.K."/>
            <person name="Mironov K.S."/>
            <person name="Ustinova V."/>
            <person name="Kupriyanova E.V."/>
            <person name="Sidorov R.A."/>
            <person name="Skrypnik A.N."/>
            <person name="Gogoleva N.E."/>
            <person name="Gogolev Y.V."/>
            <person name="Los D.A."/>
        </authorList>
    </citation>
    <scope>NUCLEOTIDE SEQUENCE [LARGE SCALE GENOMIC DNA]</scope>
    <source>
        <strain evidence="1">IPPAS B-1220</strain>
    </source>
</reference>
<accession>A0A1E5QF95</accession>
<dbReference type="Pfam" id="PF06078">
    <property type="entry name" value="DUF937"/>
    <property type="match status" value="2"/>
</dbReference>
<dbReference type="AlphaFoldDB" id="A0A1E5QF95"/>
<protein>
    <submittedName>
        <fullName evidence="1">Uncharacterized protein</fullName>
    </submittedName>
</protein>
<organism evidence="1">
    <name type="scientific">Desertifilum tharense IPPAS B-1220</name>
    <dbReference type="NCBI Taxonomy" id="1781255"/>
    <lineage>
        <taxon>Bacteria</taxon>
        <taxon>Bacillati</taxon>
        <taxon>Cyanobacteriota</taxon>
        <taxon>Cyanophyceae</taxon>
        <taxon>Desertifilales</taxon>
        <taxon>Desertifilaceae</taxon>
        <taxon>Desertifilum</taxon>
    </lineage>
</organism>
<proteinExistence type="predicted"/>
<dbReference type="RefSeq" id="WP_069969150.1">
    <property type="nucleotide sequence ID" value="NZ_CM124774.1"/>
</dbReference>
<dbReference type="InterPro" id="IPR009282">
    <property type="entry name" value="DUF937"/>
</dbReference>
<name>A0A1E5QF95_9CYAN</name>
<sequence>MGLFNQILGALNNPNQEANSGQLSTILNVVQQLNGSTGANPSQIQSVLSLVGGAVRSSLRERAASGGGEQQAQALVNQYAGVTPNAQAVQALFSLPQTQQLVQSVAQRTGLDANTIQMMLPIVVPVILNLLKTGTSTQNPQGNNSVLHSFLDANGDGTVDVGEALQMASRFLKR</sequence>